<keyword evidence="2" id="KW-0560">Oxidoreductase</keyword>
<keyword evidence="3" id="KW-1185">Reference proteome</keyword>
<evidence type="ECO:0000259" key="1">
    <source>
        <dbReference type="PROSITE" id="PS51819"/>
    </source>
</evidence>
<sequence>MIKGVHTMFYSSRPEELRAFFRDKLGFPARDVGEGWLIFDLPEGDMGVHPTDTADGAKSGTRDISFYCDDIASTVKDLKEKGVEFEGDIEDHGYGLVTFIKAPGDFLIQLYEPKY</sequence>
<evidence type="ECO:0000313" key="3">
    <source>
        <dbReference type="Proteomes" id="UP000256779"/>
    </source>
</evidence>
<dbReference type="GO" id="GO:0051213">
    <property type="term" value="F:dioxygenase activity"/>
    <property type="evidence" value="ECO:0007669"/>
    <property type="project" value="UniProtKB-KW"/>
</dbReference>
<dbReference type="Proteomes" id="UP000256779">
    <property type="component" value="Unassembled WGS sequence"/>
</dbReference>
<proteinExistence type="predicted"/>
<name>A0A3D9L3X7_MARFU</name>
<protein>
    <submittedName>
        <fullName evidence="2">Glyoxalase/bleomycin resistance protein/dioxygenase superfamily protein</fullName>
    </submittedName>
</protein>
<accession>A0A3D9L3X7</accession>
<gene>
    <name evidence="2" type="ORF">C7460_113107</name>
</gene>
<dbReference type="Gene3D" id="3.10.180.10">
    <property type="entry name" value="2,3-Dihydroxybiphenyl 1,2-Dioxygenase, domain 1"/>
    <property type="match status" value="1"/>
</dbReference>
<keyword evidence="2" id="KW-0223">Dioxygenase</keyword>
<dbReference type="PROSITE" id="PS51819">
    <property type="entry name" value="VOC"/>
    <property type="match status" value="1"/>
</dbReference>
<feature type="domain" description="VOC" evidence="1">
    <location>
        <begin position="3"/>
        <end position="113"/>
    </location>
</feature>
<dbReference type="Pfam" id="PF00903">
    <property type="entry name" value="Glyoxalase"/>
    <property type="match status" value="1"/>
</dbReference>
<reference evidence="2 3" key="1">
    <citation type="submission" date="2018-07" db="EMBL/GenBank/DDBJ databases">
        <title>Genomic Encyclopedia of Type Strains, Phase IV (KMG-IV): sequencing the most valuable type-strain genomes for metagenomic binning, comparative biology and taxonomic classification.</title>
        <authorList>
            <person name="Goeker M."/>
        </authorList>
    </citation>
    <scope>NUCLEOTIDE SEQUENCE [LARGE SCALE GENOMIC DNA]</scope>
    <source>
        <strain evidence="2 3">DSM 4134</strain>
    </source>
</reference>
<dbReference type="InterPro" id="IPR029068">
    <property type="entry name" value="Glyas_Bleomycin-R_OHBP_Dase"/>
</dbReference>
<dbReference type="AlphaFoldDB" id="A0A3D9L3X7"/>
<dbReference type="InterPro" id="IPR004360">
    <property type="entry name" value="Glyas_Fos-R_dOase_dom"/>
</dbReference>
<dbReference type="EMBL" id="QREG01000013">
    <property type="protein sequence ID" value="RED97058.1"/>
    <property type="molecule type" value="Genomic_DNA"/>
</dbReference>
<comment type="caution">
    <text evidence="2">The sequence shown here is derived from an EMBL/GenBank/DDBJ whole genome shotgun (WGS) entry which is preliminary data.</text>
</comment>
<dbReference type="SUPFAM" id="SSF54593">
    <property type="entry name" value="Glyoxalase/Bleomycin resistance protein/Dihydroxybiphenyl dioxygenase"/>
    <property type="match status" value="1"/>
</dbReference>
<evidence type="ECO:0000313" key="2">
    <source>
        <dbReference type="EMBL" id="RED97058.1"/>
    </source>
</evidence>
<dbReference type="InterPro" id="IPR037523">
    <property type="entry name" value="VOC_core"/>
</dbReference>
<dbReference type="OrthoDB" id="9804907at2"/>
<organism evidence="2 3">
    <name type="scientific">Marinoscillum furvescens DSM 4134</name>
    <dbReference type="NCBI Taxonomy" id="1122208"/>
    <lineage>
        <taxon>Bacteria</taxon>
        <taxon>Pseudomonadati</taxon>
        <taxon>Bacteroidota</taxon>
        <taxon>Cytophagia</taxon>
        <taxon>Cytophagales</taxon>
        <taxon>Reichenbachiellaceae</taxon>
        <taxon>Marinoscillum</taxon>
    </lineage>
</organism>
<dbReference type="RefSeq" id="WP_115868799.1">
    <property type="nucleotide sequence ID" value="NZ_QREG01000013.1"/>
</dbReference>